<organism evidence="1 2">
    <name type="scientific">Ligaoa zhengdingensis</name>
    <dbReference type="NCBI Taxonomy" id="2763658"/>
    <lineage>
        <taxon>Bacteria</taxon>
        <taxon>Bacillati</taxon>
        <taxon>Bacillota</taxon>
        <taxon>Clostridia</taxon>
        <taxon>Eubacteriales</taxon>
        <taxon>Oscillospiraceae</taxon>
        <taxon>Ligaoa</taxon>
    </lineage>
</organism>
<evidence type="ECO:0008006" key="3">
    <source>
        <dbReference type="Google" id="ProtNLM"/>
    </source>
</evidence>
<comment type="caution">
    <text evidence="1">The sequence shown here is derived from an EMBL/GenBank/DDBJ whole genome shotgun (WGS) entry which is preliminary data.</text>
</comment>
<reference evidence="1" key="1">
    <citation type="submission" date="2020-08" db="EMBL/GenBank/DDBJ databases">
        <title>Genome public.</title>
        <authorList>
            <person name="Liu C."/>
            <person name="Sun Q."/>
        </authorList>
    </citation>
    <scope>NUCLEOTIDE SEQUENCE</scope>
    <source>
        <strain evidence="1">NSJ-31</strain>
    </source>
</reference>
<name>A0A926E179_9FIRM</name>
<evidence type="ECO:0000313" key="2">
    <source>
        <dbReference type="Proteomes" id="UP000653127"/>
    </source>
</evidence>
<dbReference type="RefSeq" id="WP_249283272.1">
    <property type="nucleotide sequence ID" value="NZ_JACRST010000015.1"/>
</dbReference>
<gene>
    <name evidence="1" type="ORF">H8711_09690</name>
</gene>
<accession>A0A926E179</accession>
<evidence type="ECO:0000313" key="1">
    <source>
        <dbReference type="EMBL" id="MBC8547199.1"/>
    </source>
</evidence>
<sequence>MTATNSLRPGVFSTYTISSGSAAAVSAQYAAICARAVGGTAGTVYRFSSLEELANTFTGGALYYGARLLLRAGVSQVVCVPVSTDGTEPADSAYGDAFDAVAAIENIGAVVCDSEKAAVHTLLKASVCEASAALRERLGIVAMANAESAAAQALALASERICLCCPASVYEGQTGAFYTACAYTGLLLTSGVGENLSGSVCESIALDGENLAESAVQTLLGAGVTVFETVGGAVECIRGMTTRTKSDGVADYSLANVSTVRIIDQVLQRARARMKLLLKNARGNAATLQSIVAQMAVLLAEAESEGLLSEFATPLASISADDPSVCVVELAFTPATAINQIHIAARISL</sequence>
<dbReference type="Proteomes" id="UP000653127">
    <property type="component" value="Unassembled WGS sequence"/>
</dbReference>
<keyword evidence="2" id="KW-1185">Reference proteome</keyword>
<dbReference type="EMBL" id="JACRST010000015">
    <property type="protein sequence ID" value="MBC8547199.1"/>
    <property type="molecule type" value="Genomic_DNA"/>
</dbReference>
<protein>
    <recommendedName>
        <fullName evidence="3">Phage tail sheath protein</fullName>
    </recommendedName>
</protein>
<proteinExistence type="predicted"/>
<dbReference type="AlphaFoldDB" id="A0A926E179"/>